<comment type="caution">
    <text evidence="1">The sequence shown here is derived from an EMBL/GenBank/DDBJ whole genome shotgun (WGS) entry which is preliminary data.</text>
</comment>
<gene>
    <name evidence="1" type="primary">recG</name>
    <name evidence="1" type="ORF">H2252_03430</name>
</gene>
<keyword evidence="1" id="KW-0547">Nucleotide-binding</keyword>
<proteinExistence type="predicted"/>
<sequence>MKIKENDFELFKKLRIKSAIDLALILPKKIENLNPSKFPRENEICTQKIVLKSINYNKNQLFGTGFCKEWNKNISFVFFHPRPWHHKVLKIGKEIIFNAKLTFFNHFWQFNNPKILNSFENFVPKYQIQGIRDSKIQEFMKKYLTFENLKESGIDDKYINFILNLHAYDERSFAMFQNLNLFLNDLKYIEIFNFLRRLKAKKTHYKSYKIDIFNINNWLNQLPFLPTQDQLKALKDIEQDLNSSEAKRRVIMGDVGCGKTLILLGAALMVYPKQAILMAPTSILANQLYEEAKKLLPDFVNILFIKGGKKEKDLAQKLQRANLIIGTHALIHLENHEAVLVMIDEQHRFGSAQRQKIYTLNKKDFAPHFIQFSATPIPRTLSMIQSEFLQFSFVKQMPFKKDISTFCIQNEDFSRLNEKIKEEIAQNHQIIIIYPLVNPSDKIPYLSLEQASEYWQSHYEKVFITHGKDKQKDEILKRFRDEGNILLSTTVVEVGISLPRLSTIIIVGAERLGLATLHQLRGRVGRIGIKSTCYLYTKLKEIPTRLKEFANTLDGFKIAELDLKNRLSGDLLDGLFQHGNEFIFFDFSKDEEILKQAKEDLKNKNIID</sequence>
<evidence type="ECO:0000313" key="1">
    <source>
        <dbReference type="EMBL" id="MBZ7974423.1"/>
    </source>
</evidence>
<dbReference type="EMBL" id="JACHUQ010000004">
    <property type="protein sequence ID" value="MBZ7974423.1"/>
    <property type="molecule type" value="Genomic_DNA"/>
</dbReference>
<keyword evidence="1" id="KW-0347">Helicase</keyword>
<dbReference type="Proteomes" id="UP001319828">
    <property type="component" value="Unassembled WGS sequence"/>
</dbReference>
<keyword evidence="1" id="KW-0067">ATP-binding</keyword>
<keyword evidence="1" id="KW-0378">Hydrolase</keyword>
<evidence type="ECO:0000313" key="2">
    <source>
        <dbReference type="Proteomes" id="UP001319828"/>
    </source>
</evidence>
<protein>
    <submittedName>
        <fullName evidence="1">ATP-dependent DNA helicase RecG</fullName>
    </submittedName>
</protein>
<name>A0ACC5W0L3_9BACT</name>
<keyword evidence="2" id="KW-1185">Reference proteome</keyword>
<reference evidence="1" key="1">
    <citation type="submission" date="2020-07" db="EMBL/GenBank/DDBJ databases">
        <title>Campylobacter molothri sp. nov. isolated from wild birds.</title>
        <authorList>
            <person name="Miller W.G."/>
            <person name="Chapman M.H."/>
            <person name="Yee E."/>
            <person name="Lopes B.S."/>
            <person name="Forbes K.J."/>
        </authorList>
    </citation>
    <scope>NUCLEOTIDE SEQUENCE</scope>
    <source>
        <strain evidence="1">RM9754</strain>
    </source>
</reference>
<organism evidence="1 2">
    <name type="scientific">Campylobacter molothri</name>
    <dbReference type="NCBI Taxonomy" id="1032242"/>
    <lineage>
        <taxon>Bacteria</taxon>
        <taxon>Pseudomonadati</taxon>
        <taxon>Campylobacterota</taxon>
        <taxon>Epsilonproteobacteria</taxon>
        <taxon>Campylobacterales</taxon>
        <taxon>Campylobacteraceae</taxon>
        <taxon>Campylobacter</taxon>
    </lineage>
</organism>
<accession>A0ACC5W0L3</accession>